<keyword evidence="10" id="KW-0735">Signal-anchor</keyword>
<evidence type="ECO:0000256" key="6">
    <source>
        <dbReference type="ARBA" id="ARBA00022692"/>
    </source>
</evidence>
<feature type="domain" description="TonB C-terminal" evidence="12">
    <location>
        <begin position="122"/>
        <end position="214"/>
    </location>
</feature>
<evidence type="ECO:0000259" key="12">
    <source>
        <dbReference type="PROSITE" id="PS52015"/>
    </source>
</evidence>
<feature type="region of interest" description="Disordered" evidence="11">
    <location>
        <begin position="70"/>
        <end position="98"/>
    </location>
</feature>
<keyword evidence="6 10" id="KW-0812">Transmembrane</keyword>
<dbReference type="PATRIC" id="fig|1129367.4.peg.214"/>
<dbReference type="GO" id="GO:0030288">
    <property type="term" value="C:outer membrane-bounded periplasmic space"/>
    <property type="evidence" value="ECO:0007669"/>
    <property type="project" value="InterPro"/>
</dbReference>
<dbReference type="InterPro" id="IPR003538">
    <property type="entry name" value="TonB"/>
</dbReference>
<dbReference type="AlphaFoldDB" id="A0A0F6AHR2"/>
<dbReference type="InterPro" id="IPR051045">
    <property type="entry name" value="TonB-dependent_transducer"/>
</dbReference>
<dbReference type="InterPro" id="IPR006260">
    <property type="entry name" value="TonB/TolA_C"/>
</dbReference>
<evidence type="ECO:0000256" key="8">
    <source>
        <dbReference type="ARBA" id="ARBA00022989"/>
    </source>
</evidence>
<accession>A0A0F6AHR2</accession>
<dbReference type="InterPro" id="IPR037682">
    <property type="entry name" value="TonB_C"/>
</dbReference>
<comment type="function">
    <text evidence="10">Interacts with outer membrane receptor proteins that carry out high-affinity binding and energy dependent uptake into the periplasmic space of specific substrates. It could act to transduce energy from the cytoplasmic membrane to specific energy-requiring processes in the outer membrane, resulting in the release into the periplasm of ligands bound by these outer membrane proteins.</text>
</comment>
<dbReference type="PRINTS" id="PR01374">
    <property type="entry name" value="TONBPROTEIN"/>
</dbReference>
<feature type="transmembrane region" description="Helical" evidence="10">
    <location>
        <begin position="20"/>
        <end position="38"/>
    </location>
</feature>
<keyword evidence="7 10" id="KW-0653">Protein transport</keyword>
<dbReference type="GO" id="GO:0031992">
    <property type="term" value="F:energy transducer activity"/>
    <property type="evidence" value="ECO:0007669"/>
    <property type="project" value="InterPro"/>
</dbReference>
<dbReference type="RefSeq" id="WP_230851799.1">
    <property type="nucleotide sequence ID" value="NZ_AUXW01000010.1"/>
</dbReference>
<keyword evidence="5 10" id="KW-0997">Cell inner membrane</keyword>
<evidence type="ECO:0000313" key="14">
    <source>
        <dbReference type="Proteomes" id="UP000033434"/>
    </source>
</evidence>
<keyword evidence="4 10" id="KW-1003">Cell membrane</keyword>
<sequence>MTNTMTKIQLTAPYKALNKLVLSFIGALVVTFSLFAFMHQLISQDKVFIAEQPPVIDVIIAQDIEDSPVRTHRVLPPPPKPAQKAPPKPNTPPAETTGVNVEVNITSGVKSSPIQMNSTLQISDTHAAPIVRIEPTYPAIAARDGIEGWVQLAFSISPNGQVIDAQVIDAKPKRVFNRAALKALKRWKYRPKMINGKPVVQAGQSVVLEFNLSQ</sequence>
<evidence type="ECO:0000256" key="4">
    <source>
        <dbReference type="ARBA" id="ARBA00022475"/>
    </source>
</evidence>
<evidence type="ECO:0000313" key="13">
    <source>
        <dbReference type="EMBL" id="KKE85698.1"/>
    </source>
</evidence>
<evidence type="ECO:0000256" key="10">
    <source>
        <dbReference type="RuleBase" id="RU362123"/>
    </source>
</evidence>
<proteinExistence type="inferred from homology"/>
<dbReference type="SUPFAM" id="SSF74653">
    <property type="entry name" value="TolA/TonB C-terminal domain"/>
    <property type="match status" value="1"/>
</dbReference>
<evidence type="ECO:0000256" key="3">
    <source>
        <dbReference type="ARBA" id="ARBA00022448"/>
    </source>
</evidence>
<dbReference type="PANTHER" id="PTHR33446">
    <property type="entry name" value="PROTEIN TONB-RELATED"/>
    <property type="match status" value="1"/>
</dbReference>
<evidence type="ECO:0000256" key="5">
    <source>
        <dbReference type="ARBA" id="ARBA00022519"/>
    </source>
</evidence>
<dbReference type="GO" id="GO:0005886">
    <property type="term" value="C:plasma membrane"/>
    <property type="evidence" value="ECO:0007669"/>
    <property type="project" value="UniProtKB-SubCell"/>
</dbReference>
<keyword evidence="3 10" id="KW-0813">Transport</keyword>
<keyword evidence="8 10" id="KW-1133">Transmembrane helix</keyword>
<evidence type="ECO:0000256" key="9">
    <source>
        <dbReference type="ARBA" id="ARBA00023136"/>
    </source>
</evidence>
<dbReference type="GO" id="GO:0055085">
    <property type="term" value="P:transmembrane transport"/>
    <property type="evidence" value="ECO:0007669"/>
    <property type="project" value="InterPro"/>
</dbReference>
<comment type="caution">
    <text evidence="13">The sequence shown here is derived from an EMBL/GenBank/DDBJ whole genome shotgun (WGS) entry which is preliminary data.</text>
</comment>
<dbReference type="GO" id="GO:0015891">
    <property type="term" value="P:siderophore transport"/>
    <property type="evidence" value="ECO:0007669"/>
    <property type="project" value="InterPro"/>
</dbReference>
<comment type="subcellular location">
    <subcellularLocation>
        <location evidence="1 10">Cell inner membrane</location>
        <topology evidence="1 10">Single-pass membrane protein</topology>
        <orientation evidence="1 10">Periplasmic side</orientation>
    </subcellularLocation>
</comment>
<evidence type="ECO:0000256" key="1">
    <source>
        <dbReference type="ARBA" id="ARBA00004383"/>
    </source>
</evidence>
<name>A0A0F6AHR2_9GAMM</name>
<reference evidence="13 14" key="1">
    <citation type="journal article" date="2015" name="BMC Genomics">
        <title>Genome mining reveals unlocked bioactive potential of marine Gram-negative bacteria.</title>
        <authorList>
            <person name="Machado H."/>
            <person name="Sonnenschein E.C."/>
            <person name="Melchiorsen J."/>
            <person name="Gram L."/>
        </authorList>
    </citation>
    <scope>NUCLEOTIDE SEQUENCE [LARGE SCALE GENOMIC DNA]</scope>
    <source>
        <strain evidence="13 14">S4054</strain>
    </source>
</reference>
<comment type="similarity">
    <text evidence="2 10">Belongs to the TonB family.</text>
</comment>
<dbReference type="FunFam" id="3.30.1150.10:FF:000006">
    <property type="entry name" value="Protein TonB"/>
    <property type="match status" value="1"/>
</dbReference>
<organism evidence="13 14">
    <name type="scientific">Pseudoalteromonas luteoviolacea S4054</name>
    <dbReference type="NCBI Taxonomy" id="1129367"/>
    <lineage>
        <taxon>Bacteria</taxon>
        <taxon>Pseudomonadati</taxon>
        <taxon>Pseudomonadota</taxon>
        <taxon>Gammaproteobacteria</taxon>
        <taxon>Alteromonadales</taxon>
        <taxon>Pseudoalteromonadaceae</taxon>
        <taxon>Pseudoalteromonas</taxon>
    </lineage>
</organism>
<dbReference type="PANTHER" id="PTHR33446:SF14">
    <property type="entry name" value="PROTEIN TONB"/>
    <property type="match status" value="1"/>
</dbReference>
<feature type="compositionally biased region" description="Pro residues" evidence="11">
    <location>
        <begin position="75"/>
        <end position="92"/>
    </location>
</feature>
<protein>
    <recommendedName>
        <fullName evidence="10">Protein TonB</fullName>
    </recommendedName>
</protein>
<dbReference type="Proteomes" id="UP000033434">
    <property type="component" value="Unassembled WGS sequence"/>
</dbReference>
<dbReference type="PROSITE" id="PS52015">
    <property type="entry name" value="TONB_CTD"/>
    <property type="match status" value="1"/>
</dbReference>
<dbReference type="NCBIfam" id="TIGR01352">
    <property type="entry name" value="tonB_Cterm"/>
    <property type="match status" value="1"/>
</dbReference>
<dbReference type="GO" id="GO:0015031">
    <property type="term" value="P:protein transport"/>
    <property type="evidence" value="ECO:0007669"/>
    <property type="project" value="UniProtKB-UniRule"/>
</dbReference>
<keyword evidence="9 10" id="KW-0472">Membrane</keyword>
<evidence type="ECO:0000256" key="7">
    <source>
        <dbReference type="ARBA" id="ARBA00022927"/>
    </source>
</evidence>
<evidence type="ECO:0000256" key="2">
    <source>
        <dbReference type="ARBA" id="ARBA00006555"/>
    </source>
</evidence>
<dbReference type="EMBL" id="AUXW01000010">
    <property type="protein sequence ID" value="KKE85698.1"/>
    <property type="molecule type" value="Genomic_DNA"/>
</dbReference>
<dbReference type="Gene3D" id="3.30.1150.10">
    <property type="match status" value="1"/>
</dbReference>
<evidence type="ECO:0000256" key="11">
    <source>
        <dbReference type="SAM" id="MobiDB-lite"/>
    </source>
</evidence>
<gene>
    <name evidence="13" type="ORF">N479_25030</name>
</gene>
<dbReference type="Pfam" id="PF03544">
    <property type="entry name" value="TonB_C"/>
    <property type="match status" value="1"/>
</dbReference>